<name>A0AAV4LIU6_9BACL</name>
<dbReference type="Proteomes" id="UP001057291">
    <property type="component" value="Unassembled WGS sequence"/>
</dbReference>
<feature type="transmembrane region" description="Helical" evidence="6">
    <location>
        <begin position="107"/>
        <end position="127"/>
    </location>
</feature>
<evidence type="ECO:0000256" key="2">
    <source>
        <dbReference type="ARBA" id="ARBA00022475"/>
    </source>
</evidence>
<feature type="transmembrane region" description="Helical" evidence="6">
    <location>
        <begin position="76"/>
        <end position="101"/>
    </location>
</feature>
<gene>
    <name evidence="8" type="ORF">DNHGIG_32250</name>
</gene>
<evidence type="ECO:0000259" key="7">
    <source>
        <dbReference type="Pfam" id="PF00482"/>
    </source>
</evidence>
<dbReference type="PANTHER" id="PTHR35007">
    <property type="entry name" value="INTEGRAL MEMBRANE PROTEIN-RELATED"/>
    <property type="match status" value="1"/>
</dbReference>
<comment type="caution">
    <text evidence="8">The sequence shown here is derived from an EMBL/GenBank/DDBJ whole genome shotgun (WGS) entry which is preliminary data.</text>
</comment>
<accession>A0AAV4LIU6</accession>
<evidence type="ECO:0000256" key="5">
    <source>
        <dbReference type="ARBA" id="ARBA00023136"/>
    </source>
</evidence>
<keyword evidence="2" id="KW-1003">Cell membrane</keyword>
<protein>
    <recommendedName>
        <fullName evidence="7">Type II secretion system protein GspF domain-containing protein</fullName>
    </recommendedName>
</protein>
<evidence type="ECO:0000256" key="6">
    <source>
        <dbReference type="SAM" id="Phobius"/>
    </source>
</evidence>
<dbReference type="EMBL" id="BOQE01000001">
    <property type="protein sequence ID" value="GIM47676.1"/>
    <property type="molecule type" value="Genomic_DNA"/>
</dbReference>
<evidence type="ECO:0000256" key="1">
    <source>
        <dbReference type="ARBA" id="ARBA00004651"/>
    </source>
</evidence>
<keyword evidence="4 6" id="KW-1133">Transmembrane helix</keyword>
<comment type="subcellular location">
    <subcellularLocation>
        <location evidence="1">Cell membrane</location>
        <topology evidence="1">Multi-pass membrane protein</topology>
    </subcellularLocation>
</comment>
<proteinExistence type="predicted"/>
<dbReference type="PANTHER" id="PTHR35007:SF2">
    <property type="entry name" value="PILUS ASSEMBLE PROTEIN"/>
    <property type="match status" value="1"/>
</dbReference>
<dbReference type="InterPro" id="IPR018076">
    <property type="entry name" value="T2SS_GspF_dom"/>
</dbReference>
<dbReference type="GO" id="GO:0005886">
    <property type="term" value="C:plasma membrane"/>
    <property type="evidence" value="ECO:0007669"/>
    <property type="project" value="UniProtKB-SubCell"/>
</dbReference>
<organism evidence="8 9">
    <name type="scientific">Collibacillus ludicampi</name>
    <dbReference type="NCBI Taxonomy" id="2771369"/>
    <lineage>
        <taxon>Bacteria</taxon>
        <taxon>Bacillati</taxon>
        <taxon>Bacillota</taxon>
        <taxon>Bacilli</taxon>
        <taxon>Bacillales</taxon>
        <taxon>Alicyclobacillaceae</taxon>
        <taxon>Collibacillus</taxon>
    </lineage>
</organism>
<feature type="transmembrane region" description="Helical" evidence="6">
    <location>
        <begin position="252"/>
        <end position="272"/>
    </location>
</feature>
<evidence type="ECO:0000313" key="8">
    <source>
        <dbReference type="EMBL" id="GIM47676.1"/>
    </source>
</evidence>
<keyword evidence="9" id="KW-1185">Reference proteome</keyword>
<dbReference type="RefSeq" id="WP_282200630.1">
    <property type="nucleotide sequence ID" value="NZ_BOQE01000001.1"/>
</dbReference>
<keyword evidence="3 6" id="KW-0812">Transmembrane</keyword>
<evidence type="ECO:0000256" key="3">
    <source>
        <dbReference type="ARBA" id="ARBA00022692"/>
    </source>
</evidence>
<reference evidence="8" key="1">
    <citation type="journal article" date="2023" name="Int. J. Syst. Evol. Microbiol.">
        <title>Collibacillus ludicampi gen. nov., sp. nov., a new soil bacterium of the family Alicyclobacillaceae.</title>
        <authorList>
            <person name="Jojima T."/>
            <person name="Ioku Y."/>
            <person name="Fukuta Y."/>
            <person name="Shirasaka N."/>
            <person name="Matsumura Y."/>
            <person name="Mori M."/>
        </authorList>
    </citation>
    <scope>NUCLEOTIDE SEQUENCE</scope>
    <source>
        <strain evidence="8">TP075</strain>
    </source>
</reference>
<evidence type="ECO:0000313" key="9">
    <source>
        <dbReference type="Proteomes" id="UP001057291"/>
    </source>
</evidence>
<dbReference type="Pfam" id="PF00482">
    <property type="entry name" value="T2SSF"/>
    <property type="match status" value="1"/>
</dbReference>
<feature type="domain" description="Type II secretion system protein GspF" evidence="7">
    <location>
        <begin position="149"/>
        <end position="268"/>
    </location>
</feature>
<evidence type="ECO:0000256" key="4">
    <source>
        <dbReference type="ARBA" id="ARBA00022989"/>
    </source>
</evidence>
<sequence>MIVSLCVFWTVVLGWPLLKRHVWPIIAWGYRIRQEYQRMRGKRRLWRLLVRKLEPYMGHGLVHRVERQIRLAGRPWAITATELITIQLLGAIGLSVLGLTVVPSDVMGIYVVTAVLLLPYPNVRLSALAKKRQMEARSAVRFVKRRFVEKLRLGLPLDDALRSVAEIAPGEFGETFRRVLSQMRNRPLKDIMQDLRKEYEAPEVDTFCTALEYSDEKSPSSLIDSLQLQIGEEDDQQDEYIQAQIESAQPRLYGVLAVTSIYTLAFVIYFAWTIGRIQFGNGPMTFRLF</sequence>
<keyword evidence="5 6" id="KW-0472">Membrane</keyword>
<dbReference type="AlphaFoldDB" id="A0AAV4LIU6"/>